<dbReference type="InterPro" id="IPR006204">
    <property type="entry name" value="GHMP_kinase_N_dom"/>
</dbReference>
<comment type="similarity">
    <text evidence="1">Belongs to the GHMP kinase family. IspE subfamily.</text>
</comment>
<feature type="domain" description="GHMP kinase N-terminal" evidence="8">
    <location>
        <begin position="69"/>
        <end position="147"/>
    </location>
</feature>
<dbReference type="PANTHER" id="PTHR43527">
    <property type="entry name" value="4-DIPHOSPHOCYTIDYL-2-C-METHYL-D-ERYTHRITOL KINASE, CHLOROPLASTIC"/>
    <property type="match status" value="1"/>
</dbReference>
<evidence type="ECO:0000256" key="4">
    <source>
        <dbReference type="ARBA" id="ARBA00022741"/>
    </source>
</evidence>
<dbReference type="GO" id="GO:0050515">
    <property type="term" value="F:4-(cytidine 5'-diphospho)-2-C-methyl-D-erythritol kinase activity"/>
    <property type="evidence" value="ECO:0007669"/>
    <property type="project" value="UniProtKB-EC"/>
</dbReference>
<evidence type="ECO:0000313" key="10">
    <source>
        <dbReference type="EMBL" id="VAW18383.1"/>
    </source>
</evidence>
<evidence type="ECO:0000256" key="2">
    <source>
        <dbReference type="ARBA" id="ARBA00012052"/>
    </source>
</evidence>
<dbReference type="InterPro" id="IPR020568">
    <property type="entry name" value="Ribosomal_Su5_D2-typ_SF"/>
</dbReference>
<feature type="domain" description="GHMP kinase C-terminal" evidence="9">
    <location>
        <begin position="206"/>
        <end position="278"/>
    </location>
</feature>
<dbReference type="GO" id="GO:0005524">
    <property type="term" value="F:ATP binding"/>
    <property type="evidence" value="ECO:0007669"/>
    <property type="project" value="UniProtKB-KW"/>
</dbReference>
<dbReference type="Pfam" id="PF08544">
    <property type="entry name" value="GHMP_kinases_C"/>
    <property type="match status" value="1"/>
</dbReference>
<dbReference type="AlphaFoldDB" id="A0A3B0TQ95"/>
<dbReference type="InterPro" id="IPR014721">
    <property type="entry name" value="Ribsml_uS5_D2-typ_fold_subgr"/>
</dbReference>
<evidence type="ECO:0000256" key="5">
    <source>
        <dbReference type="ARBA" id="ARBA00022777"/>
    </source>
</evidence>
<accession>A0A3B0TQ95</accession>
<organism evidence="10">
    <name type="scientific">hydrothermal vent metagenome</name>
    <dbReference type="NCBI Taxonomy" id="652676"/>
    <lineage>
        <taxon>unclassified sequences</taxon>
        <taxon>metagenomes</taxon>
        <taxon>ecological metagenomes</taxon>
    </lineage>
</organism>
<protein>
    <recommendedName>
        <fullName evidence="2">4-(cytidine 5'-diphospho)-2-C-methyl-D-erythritol kinase</fullName>
        <ecNumber evidence="2">2.7.1.148</ecNumber>
    </recommendedName>
    <alternativeName>
        <fullName evidence="7">4-(cytidine-5'-diphospho)-2-C-methyl-D-erythritol kinase</fullName>
    </alternativeName>
</protein>
<dbReference type="Gene3D" id="3.30.70.890">
    <property type="entry name" value="GHMP kinase, C-terminal domain"/>
    <property type="match status" value="1"/>
</dbReference>
<keyword evidence="6" id="KW-0067">ATP-binding</keyword>
<dbReference type="InterPro" id="IPR004424">
    <property type="entry name" value="IspE"/>
</dbReference>
<dbReference type="NCBIfam" id="TIGR00154">
    <property type="entry name" value="ispE"/>
    <property type="match status" value="1"/>
</dbReference>
<keyword evidence="5 10" id="KW-0418">Kinase</keyword>
<proteinExistence type="inferred from homology"/>
<sequence length="291" mass="31685">MSVTCRAKINLCLHVVGKRPDGFHQLQSLVTFAQFGDELSIVDQTHTGGGDELQIDGEFASLLANDKTNLVIGALDAFRKRWPKALTDNLALRLTKNLPIASGIGGGSANAASLLKLASEISSKKIDPEQLQNLAANIGSDVPVCLLERPAIMAGRGEDIKPLKNFPTLFAVLVNPGITVSTREIFANLDQVKNGPLPDISEKFSMEELVNWLHRSRNDLDQAAKKKVPEIARIIAEFQANPNCLFARMSGSGATVFALFNHMEKAEQGAEIINKKWPEYWVKPTILMGSG</sequence>
<evidence type="ECO:0000256" key="7">
    <source>
        <dbReference type="ARBA" id="ARBA00032554"/>
    </source>
</evidence>
<dbReference type="EC" id="2.7.1.148" evidence="2"/>
<name>A0A3B0TQ95_9ZZZZ</name>
<reference evidence="10" key="1">
    <citation type="submission" date="2018-06" db="EMBL/GenBank/DDBJ databases">
        <authorList>
            <person name="Zhirakovskaya E."/>
        </authorList>
    </citation>
    <scope>NUCLEOTIDE SEQUENCE</scope>
</reference>
<keyword evidence="3 10" id="KW-0808">Transferase</keyword>
<evidence type="ECO:0000259" key="9">
    <source>
        <dbReference type="Pfam" id="PF08544"/>
    </source>
</evidence>
<dbReference type="InterPro" id="IPR036554">
    <property type="entry name" value="GHMP_kinase_C_sf"/>
</dbReference>
<dbReference type="PANTHER" id="PTHR43527:SF2">
    <property type="entry name" value="4-DIPHOSPHOCYTIDYL-2-C-METHYL-D-ERYTHRITOL KINASE, CHLOROPLASTIC"/>
    <property type="match status" value="1"/>
</dbReference>
<evidence type="ECO:0000256" key="6">
    <source>
        <dbReference type="ARBA" id="ARBA00022840"/>
    </source>
</evidence>
<evidence type="ECO:0000256" key="3">
    <source>
        <dbReference type="ARBA" id="ARBA00022679"/>
    </source>
</evidence>
<gene>
    <name evidence="10" type="ORF">MNBD_ALPHA11-552</name>
</gene>
<dbReference type="HAMAP" id="MF_00061">
    <property type="entry name" value="IspE"/>
    <property type="match status" value="1"/>
</dbReference>
<dbReference type="InterPro" id="IPR013750">
    <property type="entry name" value="GHMP_kinase_C_dom"/>
</dbReference>
<dbReference type="NCBIfam" id="NF011202">
    <property type="entry name" value="PRK14608.1"/>
    <property type="match status" value="1"/>
</dbReference>
<dbReference type="SUPFAM" id="SSF55060">
    <property type="entry name" value="GHMP Kinase, C-terminal domain"/>
    <property type="match status" value="1"/>
</dbReference>
<dbReference type="EMBL" id="UOEQ01000172">
    <property type="protein sequence ID" value="VAW18383.1"/>
    <property type="molecule type" value="Genomic_DNA"/>
</dbReference>
<dbReference type="PIRSF" id="PIRSF010376">
    <property type="entry name" value="IspE"/>
    <property type="match status" value="1"/>
</dbReference>
<dbReference type="SUPFAM" id="SSF54211">
    <property type="entry name" value="Ribosomal protein S5 domain 2-like"/>
    <property type="match status" value="1"/>
</dbReference>
<dbReference type="GO" id="GO:0016114">
    <property type="term" value="P:terpenoid biosynthetic process"/>
    <property type="evidence" value="ECO:0007669"/>
    <property type="project" value="InterPro"/>
</dbReference>
<dbReference type="Pfam" id="PF00288">
    <property type="entry name" value="GHMP_kinases_N"/>
    <property type="match status" value="1"/>
</dbReference>
<keyword evidence="4" id="KW-0547">Nucleotide-binding</keyword>
<dbReference type="Gene3D" id="3.30.230.10">
    <property type="match status" value="1"/>
</dbReference>
<evidence type="ECO:0000256" key="1">
    <source>
        <dbReference type="ARBA" id="ARBA00009684"/>
    </source>
</evidence>
<evidence type="ECO:0000259" key="8">
    <source>
        <dbReference type="Pfam" id="PF00288"/>
    </source>
</evidence>